<dbReference type="Pfam" id="PF13561">
    <property type="entry name" value="adh_short_C2"/>
    <property type="match status" value="1"/>
</dbReference>
<reference evidence="5 6" key="1">
    <citation type="journal article" date="2020" name="Nature">
        <title>Six reference-quality genomes reveal evolution of bat adaptations.</title>
        <authorList>
            <person name="Jebb D."/>
            <person name="Huang Z."/>
            <person name="Pippel M."/>
            <person name="Hughes G.M."/>
            <person name="Lavrichenko K."/>
            <person name="Devanna P."/>
            <person name="Winkler S."/>
            <person name="Jermiin L.S."/>
            <person name="Skirmuntt E.C."/>
            <person name="Katzourakis A."/>
            <person name="Burkitt-Gray L."/>
            <person name="Ray D.A."/>
            <person name="Sullivan K.A.M."/>
            <person name="Roscito J.G."/>
            <person name="Kirilenko B.M."/>
            <person name="Davalos L.M."/>
            <person name="Corthals A.P."/>
            <person name="Power M.L."/>
            <person name="Jones G."/>
            <person name="Ransome R.D."/>
            <person name="Dechmann D.K.N."/>
            <person name="Locatelli A.G."/>
            <person name="Puechmaille S.J."/>
            <person name="Fedrigo O."/>
            <person name="Jarvis E.D."/>
            <person name="Hiller M."/>
            <person name="Vernes S.C."/>
            <person name="Myers E.W."/>
            <person name="Teeling E.C."/>
        </authorList>
    </citation>
    <scope>NUCLEOTIDE SEQUENCE [LARGE SCALE GENOMIC DNA]</scope>
    <source>
        <strain evidence="5">MMolMol1</strain>
        <tissue evidence="5">Muscle</tissue>
    </source>
</reference>
<evidence type="ECO:0000313" key="5">
    <source>
        <dbReference type="EMBL" id="KAF6499768.1"/>
    </source>
</evidence>
<dbReference type="PANTHER" id="PTHR43943:SF15">
    <property type="entry name" value="DEHYDROGENASE_REDUCTASE MEMBER 2"/>
    <property type="match status" value="1"/>
</dbReference>
<evidence type="ECO:0000313" key="6">
    <source>
        <dbReference type="Proteomes" id="UP000550707"/>
    </source>
</evidence>
<dbReference type="InterPro" id="IPR020904">
    <property type="entry name" value="Sc_DH/Rdtase_CS"/>
</dbReference>
<dbReference type="EMBL" id="JACASF010000001">
    <property type="protein sequence ID" value="KAF6499768.1"/>
    <property type="molecule type" value="Genomic_DNA"/>
</dbReference>
<dbReference type="InterPro" id="IPR002347">
    <property type="entry name" value="SDR_fam"/>
</dbReference>
<evidence type="ECO:0000256" key="3">
    <source>
        <dbReference type="RuleBase" id="RU000363"/>
    </source>
</evidence>
<dbReference type="AlphaFoldDB" id="A0A7J8JSM5"/>
<feature type="chain" id="PRO_5029605870" evidence="4">
    <location>
        <begin position="18"/>
        <end position="310"/>
    </location>
</feature>
<dbReference type="PRINTS" id="PR00081">
    <property type="entry name" value="GDHRDH"/>
</dbReference>
<comment type="caution">
    <text evidence="5">The sequence shown here is derived from an EMBL/GenBank/DDBJ whole genome shotgun (WGS) entry which is preliminary data.</text>
</comment>
<gene>
    <name evidence="5" type="ORF">HJG59_003866</name>
</gene>
<evidence type="ECO:0000256" key="4">
    <source>
        <dbReference type="SAM" id="SignalP"/>
    </source>
</evidence>
<keyword evidence="6" id="KW-1185">Reference proteome</keyword>
<organism evidence="5 6">
    <name type="scientific">Molossus molossus</name>
    <name type="common">Pallas' mastiff bat</name>
    <name type="synonym">Vespertilio molossus</name>
    <dbReference type="NCBI Taxonomy" id="27622"/>
    <lineage>
        <taxon>Eukaryota</taxon>
        <taxon>Metazoa</taxon>
        <taxon>Chordata</taxon>
        <taxon>Craniata</taxon>
        <taxon>Vertebrata</taxon>
        <taxon>Euteleostomi</taxon>
        <taxon>Mammalia</taxon>
        <taxon>Eutheria</taxon>
        <taxon>Laurasiatheria</taxon>
        <taxon>Chiroptera</taxon>
        <taxon>Yangochiroptera</taxon>
        <taxon>Molossidae</taxon>
        <taxon>Molossus</taxon>
    </lineage>
</organism>
<evidence type="ECO:0000256" key="1">
    <source>
        <dbReference type="ARBA" id="ARBA00006484"/>
    </source>
</evidence>
<feature type="signal peptide" evidence="4">
    <location>
        <begin position="1"/>
        <end position="17"/>
    </location>
</feature>
<dbReference type="PANTHER" id="PTHR43943">
    <property type="entry name" value="DEHYDROGENASE/REDUCTASE (SDR FAMILY) MEMBER 4"/>
    <property type="match status" value="1"/>
</dbReference>
<dbReference type="Proteomes" id="UP000550707">
    <property type="component" value="Unassembled WGS sequence"/>
</dbReference>
<name>A0A7J8JSM5_MOLMO</name>
<dbReference type="InterPro" id="IPR036291">
    <property type="entry name" value="NAD(P)-bd_dom_sf"/>
</dbReference>
<proteinExistence type="inferred from homology"/>
<dbReference type="Gene3D" id="3.40.50.720">
    <property type="entry name" value="NAD(P)-binding Rossmann-like Domain"/>
    <property type="match status" value="1"/>
</dbReference>
<dbReference type="PRINTS" id="PR00080">
    <property type="entry name" value="SDRFAMILY"/>
</dbReference>
<protein>
    <submittedName>
        <fullName evidence="5">Dehydrogenase/reductase 2</fullName>
    </submittedName>
</protein>
<dbReference type="GO" id="GO:0004090">
    <property type="term" value="F:carbonyl reductase (NADPH) activity"/>
    <property type="evidence" value="ECO:0007669"/>
    <property type="project" value="TreeGrafter"/>
</dbReference>
<dbReference type="InParanoid" id="A0A7J8JSM5"/>
<evidence type="ECO:0000256" key="2">
    <source>
        <dbReference type="ARBA" id="ARBA00023002"/>
    </source>
</evidence>
<dbReference type="Pfam" id="PF00106">
    <property type="entry name" value="adh_short"/>
    <property type="match status" value="1"/>
</dbReference>
<dbReference type="PROSITE" id="PS00061">
    <property type="entry name" value="ADH_SHORT"/>
    <property type="match status" value="1"/>
</dbReference>
<keyword evidence="2" id="KW-0560">Oxidoreductase</keyword>
<comment type="similarity">
    <text evidence="1 3">Belongs to the short-chain dehydrogenases/reductases (SDR) family.</text>
</comment>
<keyword evidence="4" id="KW-0732">Signal</keyword>
<dbReference type="SUPFAM" id="SSF51735">
    <property type="entry name" value="NAD(P)-binding Rossmann-fold domains"/>
    <property type="match status" value="1"/>
</dbReference>
<accession>A0A7J8JSM5</accession>
<sequence length="310" mass="33507">MISMFRAASWAFKGLHCTSVLLSARMSSKTADRSCTLAGKVAVITGSTNGIGFAIARRLAQDGAHVVVSSRKQQNVDRAEAALQGEGLSVTGTVGHVGKAEDPERLVGKALGHCRVVDILVCMAGVNLYVGSTLGSSEQVWDKILNVNVKAPALLLSQLLPYMENREQPGAPWVSEEKRTETRLDKQDVAKIWTALNIVIRNFVIIQETKKLGAYNVSKTAILGLTKTLAGELAPKNIRVNCLVLGDIDTTFSQVLFEDPVFWNHMKAFHGIQRVGKPEDRSGLVSLLCSPDASYIPGENTVVAGFSPHR</sequence>